<feature type="transmembrane region" description="Helical" evidence="7">
    <location>
        <begin position="168"/>
        <end position="192"/>
    </location>
</feature>
<feature type="transmembrane region" description="Helical" evidence="7">
    <location>
        <begin position="273"/>
        <end position="294"/>
    </location>
</feature>
<keyword evidence="4 7" id="KW-0812">Transmembrane</keyword>
<proteinExistence type="inferred from homology"/>
<evidence type="ECO:0000256" key="1">
    <source>
        <dbReference type="ARBA" id="ARBA00004429"/>
    </source>
</evidence>
<keyword evidence="5 7" id="KW-1133">Transmembrane helix</keyword>
<keyword evidence="3 7" id="KW-0997">Cell inner membrane</keyword>
<evidence type="ECO:0000259" key="8">
    <source>
        <dbReference type="Pfam" id="PF06808"/>
    </source>
</evidence>
<protein>
    <recommendedName>
        <fullName evidence="7">TRAP transporter large permease protein</fullName>
    </recommendedName>
</protein>
<dbReference type="PANTHER" id="PTHR33362:SF3">
    <property type="entry name" value="SIALIC ACID TRAP TRANSPORTER PERMEASE PROTEIN SIAT"/>
    <property type="match status" value="1"/>
</dbReference>
<reference evidence="9 10" key="1">
    <citation type="submission" date="2016-10" db="EMBL/GenBank/DDBJ databases">
        <authorList>
            <person name="de Groot N.N."/>
        </authorList>
    </citation>
    <scope>NUCLEOTIDE SEQUENCE [LARGE SCALE GENOMIC DNA]</scope>
    <source>
        <strain evidence="9 10">DSM 17862</strain>
    </source>
</reference>
<keyword evidence="2" id="KW-1003">Cell membrane</keyword>
<dbReference type="STRING" id="364199.SAMN04489858_1249"/>
<dbReference type="InterPro" id="IPR010656">
    <property type="entry name" value="DctM"/>
</dbReference>
<evidence type="ECO:0000256" key="2">
    <source>
        <dbReference type="ARBA" id="ARBA00022475"/>
    </source>
</evidence>
<accession>A0A1I0JCI5</accession>
<evidence type="ECO:0000256" key="3">
    <source>
        <dbReference type="ARBA" id="ARBA00022519"/>
    </source>
</evidence>
<dbReference type="Proteomes" id="UP000199180">
    <property type="component" value="Unassembled WGS sequence"/>
</dbReference>
<dbReference type="PANTHER" id="PTHR33362">
    <property type="entry name" value="SIALIC ACID TRAP TRANSPORTER PERMEASE PROTEIN SIAT-RELATED"/>
    <property type="match status" value="1"/>
</dbReference>
<evidence type="ECO:0000256" key="6">
    <source>
        <dbReference type="ARBA" id="ARBA00023136"/>
    </source>
</evidence>
<feature type="transmembrane region" description="Helical" evidence="7">
    <location>
        <begin position="135"/>
        <end position="162"/>
    </location>
</feature>
<feature type="transmembrane region" description="Helical" evidence="7">
    <location>
        <begin position="46"/>
        <end position="65"/>
    </location>
</feature>
<comment type="subcellular location">
    <subcellularLocation>
        <location evidence="1 7">Cell inner membrane</location>
        <topology evidence="1 7">Multi-pass membrane protein</topology>
    </subcellularLocation>
</comment>
<keyword evidence="7" id="KW-0813">Transport</keyword>
<feature type="transmembrane region" description="Helical" evidence="7">
    <location>
        <begin position="6"/>
        <end position="34"/>
    </location>
</feature>
<evidence type="ECO:0000313" key="9">
    <source>
        <dbReference type="EMBL" id="SEU07653.1"/>
    </source>
</evidence>
<comment type="function">
    <text evidence="7">Part of the tripartite ATP-independent periplasmic (TRAP) transport system.</text>
</comment>
<feature type="transmembrane region" description="Helical" evidence="7">
    <location>
        <begin position="314"/>
        <end position="344"/>
    </location>
</feature>
<organism evidence="9 10">
    <name type="scientific">Paracoccus homiensis</name>
    <dbReference type="NCBI Taxonomy" id="364199"/>
    <lineage>
        <taxon>Bacteria</taxon>
        <taxon>Pseudomonadati</taxon>
        <taxon>Pseudomonadota</taxon>
        <taxon>Alphaproteobacteria</taxon>
        <taxon>Rhodobacterales</taxon>
        <taxon>Paracoccaceae</taxon>
        <taxon>Paracoccus</taxon>
    </lineage>
</organism>
<evidence type="ECO:0000256" key="4">
    <source>
        <dbReference type="ARBA" id="ARBA00022692"/>
    </source>
</evidence>
<dbReference type="GO" id="GO:0005886">
    <property type="term" value="C:plasma membrane"/>
    <property type="evidence" value="ECO:0007669"/>
    <property type="project" value="UniProtKB-SubCell"/>
</dbReference>
<sequence length="428" mass="44875">MPLTFFWVFLVLMVSGIPIVFALAAGPLAGFLLADQAAFLKMLPQRMFGGIAQFPILAIPLFILAGEVMNVSGITKSLVNFANVLIGHVRAGLAQANIVASIMFAGLSGSAVADTSALGSIFIPAMEKDGYSRAFSAAVTAASSVIGPIIPPSIIMVIYAYVMNVSVAALFLAGIVPGVLIGVGLMVVTAIIGKKRNYPKAHRRATTGEVWAAFKPAALPLMTPVIIMGGIVSGIVTPTEAAGAAVLYALVLSMLITRTVTPRDLVGIFYRTGLVSSSILLIVGSATIFGWAATVSGVPQALGRFLFTITENPFLLLLLINVLLLVIGMFLDAVPAILILGPIFAPALAQVGVDPVHFAIIMCVNVTVGLVTPPMGMILFVASGLTRTGLEVISKELWPYLAVHFFVIVLISMIPALTLTIPRLFGFM</sequence>
<evidence type="ECO:0000313" key="10">
    <source>
        <dbReference type="Proteomes" id="UP000199180"/>
    </source>
</evidence>
<gene>
    <name evidence="9" type="ORF">SAMN04489858_1249</name>
</gene>
<evidence type="ECO:0000256" key="7">
    <source>
        <dbReference type="RuleBase" id="RU369079"/>
    </source>
</evidence>
<name>A0A1I0JCI5_9RHOB</name>
<dbReference type="OrthoDB" id="9790209at2"/>
<dbReference type="EMBL" id="FOHO01000024">
    <property type="protein sequence ID" value="SEU07653.1"/>
    <property type="molecule type" value="Genomic_DNA"/>
</dbReference>
<feature type="transmembrane region" description="Helical" evidence="7">
    <location>
        <begin position="397"/>
        <end position="421"/>
    </location>
</feature>
<keyword evidence="6 7" id="KW-0472">Membrane</keyword>
<dbReference type="GO" id="GO:0022857">
    <property type="term" value="F:transmembrane transporter activity"/>
    <property type="evidence" value="ECO:0007669"/>
    <property type="project" value="UniProtKB-UniRule"/>
</dbReference>
<dbReference type="PIRSF" id="PIRSF006066">
    <property type="entry name" value="HI0050"/>
    <property type="match status" value="1"/>
</dbReference>
<evidence type="ECO:0000256" key="5">
    <source>
        <dbReference type="ARBA" id="ARBA00022989"/>
    </source>
</evidence>
<dbReference type="InterPro" id="IPR004681">
    <property type="entry name" value="TRAP_DctM"/>
</dbReference>
<keyword evidence="10" id="KW-1185">Reference proteome</keyword>
<dbReference type="NCBIfam" id="TIGR00786">
    <property type="entry name" value="dctM"/>
    <property type="match status" value="1"/>
</dbReference>
<feature type="domain" description="TRAP C4-dicarboxylate transport system permease DctM subunit" evidence="8">
    <location>
        <begin position="7"/>
        <end position="417"/>
    </location>
</feature>
<dbReference type="AlphaFoldDB" id="A0A1I0JCI5"/>
<comment type="caution">
    <text evidence="7">Lacks conserved residue(s) required for the propagation of feature annotation.</text>
</comment>
<comment type="similarity">
    <text evidence="7">Belongs to the TRAP transporter large permease family.</text>
</comment>
<feature type="transmembrane region" description="Helical" evidence="7">
    <location>
        <begin position="98"/>
        <end position="123"/>
    </location>
</feature>
<dbReference type="Pfam" id="PF06808">
    <property type="entry name" value="DctM"/>
    <property type="match status" value="1"/>
</dbReference>
<comment type="subunit">
    <text evidence="7">The complex comprises the extracytoplasmic solute receptor protein and the two transmembrane proteins.</text>
</comment>
<feature type="transmembrane region" description="Helical" evidence="7">
    <location>
        <begin position="356"/>
        <end position="385"/>
    </location>
</feature>
<dbReference type="RefSeq" id="WP_090738035.1">
    <property type="nucleotide sequence ID" value="NZ_FOHO01000024.1"/>
</dbReference>